<evidence type="ECO:0000313" key="4">
    <source>
        <dbReference type="Proteomes" id="UP001479436"/>
    </source>
</evidence>
<organism evidence="3 4">
    <name type="scientific">Basidiobolus ranarum</name>
    <dbReference type="NCBI Taxonomy" id="34480"/>
    <lineage>
        <taxon>Eukaryota</taxon>
        <taxon>Fungi</taxon>
        <taxon>Fungi incertae sedis</taxon>
        <taxon>Zoopagomycota</taxon>
        <taxon>Entomophthoromycotina</taxon>
        <taxon>Basidiobolomycetes</taxon>
        <taxon>Basidiobolales</taxon>
        <taxon>Basidiobolaceae</taxon>
        <taxon>Basidiobolus</taxon>
    </lineage>
</organism>
<name>A0ABR2WSB2_9FUNG</name>
<keyword evidence="4" id="KW-1185">Reference proteome</keyword>
<feature type="region of interest" description="Disordered" evidence="1">
    <location>
        <begin position="1"/>
        <end position="83"/>
    </location>
</feature>
<feature type="compositionally biased region" description="Low complexity" evidence="1">
    <location>
        <begin position="33"/>
        <end position="54"/>
    </location>
</feature>
<dbReference type="InterPro" id="IPR038765">
    <property type="entry name" value="Papain-like_cys_pep_sf"/>
</dbReference>
<comment type="caution">
    <text evidence="3">The sequence shown here is derived from an EMBL/GenBank/DDBJ whole genome shotgun (WGS) entry which is preliminary data.</text>
</comment>
<reference evidence="3 4" key="1">
    <citation type="submission" date="2023-04" db="EMBL/GenBank/DDBJ databases">
        <title>Genome of Basidiobolus ranarum AG-B5.</title>
        <authorList>
            <person name="Stajich J.E."/>
            <person name="Carter-House D."/>
            <person name="Gryganskyi A."/>
        </authorList>
    </citation>
    <scope>NUCLEOTIDE SEQUENCE [LARGE SCALE GENOMIC DNA]</scope>
    <source>
        <strain evidence="3 4">AG-B5</strain>
    </source>
</reference>
<dbReference type="Gene3D" id="3.90.1720.10">
    <property type="entry name" value="endopeptidase domain like (from Nostoc punctiforme)"/>
    <property type="match status" value="1"/>
</dbReference>
<evidence type="ECO:0000313" key="3">
    <source>
        <dbReference type="EMBL" id="KAK9764390.1"/>
    </source>
</evidence>
<dbReference type="InterPro" id="IPR007921">
    <property type="entry name" value="CHAP_dom"/>
</dbReference>
<dbReference type="PROSITE" id="PS50911">
    <property type="entry name" value="CHAP"/>
    <property type="match status" value="1"/>
</dbReference>
<feature type="compositionally biased region" description="Polar residues" evidence="1">
    <location>
        <begin position="13"/>
        <end position="23"/>
    </location>
</feature>
<dbReference type="Pfam" id="PF05257">
    <property type="entry name" value="CHAP"/>
    <property type="match status" value="1"/>
</dbReference>
<gene>
    <name evidence="3" type="ORF">K7432_008135</name>
</gene>
<sequence length="200" mass="21748">MKGSDSGMLILSNAYQPSSIQTKLSRRNRNSTGNSYQGNQPSGSSNNNNNDNGNTRSTGYKCNGRINENNNNQSKNSKDNTSGTLLQFRFNNGQCTDWADARYAQLTGHHVDWSGNAVNWPSSARNSAGWTVSNQAKSPSIIALQPGVQGVGSDGHVAVVKSIESNGDVYTSNYNYNGGPYIKTFVTFKPGNRVSFIWHD</sequence>
<evidence type="ECO:0000256" key="1">
    <source>
        <dbReference type="SAM" id="MobiDB-lite"/>
    </source>
</evidence>
<evidence type="ECO:0000259" key="2">
    <source>
        <dbReference type="PROSITE" id="PS50911"/>
    </source>
</evidence>
<dbReference type="EMBL" id="JASJQH010000437">
    <property type="protein sequence ID" value="KAK9764390.1"/>
    <property type="molecule type" value="Genomic_DNA"/>
</dbReference>
<protein>
    <recommendedName>
        <fullName evidence="2">Peptidase C51 domain-containing protein</fullName>
    </recommendedName>
</protein>
<accession>A0ABR2WSB2</accession>
<proteinExistence type="predicted"/>
<dbReference type="Proteomes" id="UP001479436">
    <property type="component" value="Unassembled WGS sequence"/>
</dbReference>
<feature type="domain" description="Peptidase C51" evidence="2">
    <location>
        <begin position="70"/>
        <end position="198"/>
    </location>
</feature>
<dbReference type="SUPFAM" id="SSF54001">
    <property type="entry name" value="Cysteine proteinases"/>
    <property type="match status" value="1"/>
</dbReference>